<dbReference type="GO" id="GO:0005634">
    <property type="term" value="C:nucleus"/>
    <property type="evidence" value="ECO:0007669"/>
    <property type="project" value="TreeGrafter"/>
</dbReference>
<dbReference type="EMBL" id="JH993813">
    <property type="protein sequence ID" value="ELQ76805.1"/>
    <property type="molecule type" value="Genomic_DNA"/>
</dbReference>
<evidence type="ECO:0000256" key="2">
    <source>
        <dbReference type="ARBA" id="ARBA00018687"/>
    </source>
</evidence>
<reference evidence="5 6" key="1">
    <citation type="journal article" date="2012" name="PLoS Pathog.">
        <title>The genome of the obligate intracellular parasite Trachipleistophora hominis: new insights into microsporidian genome dynamics and reductive evolution.</title>
        <authorList>
            <person name="Heinz E."/>
            <person name="Williams T.A."/>
            <person name="Nakjang S."/>
            <person name="Noel C.J."/>
            <person name="Swan D.C."/>
            <person name="Goldberg A.V."/>
            <person name="Harris S.R."/>
            <person name="Weinmaier T."/>
            <person name="Markert S."/>
            <person name="Becher D."/>
            <person name="Bernhardt J."/>
            <person name="Dagan T."/>
            <person name="Hacker C."/>
            <person name="Lucocq J.M."/>
            <person name="Schweder T."/>
            <person name="Rattei T."/>
            <person name="Hall N."/>
            <person name="Hirt R.P."/>
            <person name="Embley T.M."/>
        </authorList>
    </citation>
    <scope>NUCLEOTIDE SEQUENCE [LARGE SCALE GENOMIC DNA]</scope>
</reference>
<dbReference type="VEuPathDB" id="MicrosporidiaDB:THOM_0194"/>
<dbReference type="GO" id="GO:0003697">
    <property type="term" value="F:single-stranded DNA binding"/>
    <property type="evidence" value="ECO:0007669"/>
    <property type="project" value="TreeGrafter"/>
</dbReference>
<dbReference type="InterPro" id="IPR027417">
    <property type="entry name" value="P-loop_NTPase"/>
</dbReference>
<evidence type="ECO:0000259" key="4">
    <source>
        <dbReference type="Pfam" id="PF13476"/>
    </source>
</evidence>
<evidence type="ECO:0000313" key="5">
    <source>
        <dbReference type="EMBL" id="ELQ76805.1"/>
    </source>
</evidence>
<dbReference type="GO" id="GO:0030915">
    <property type="term" value="C:Smc5-Smc6 complex"/>
    <property type="evidence" value="ECO:0007669"/>
    <property type="project" value="TreeGrafter"/>
</dbReference>
<dbReference type="InParanoid" id="L7JZS1"/>
<dbReference type="PANTHER" id="PTHR45916">
    <property type="entry name" value="STRUCTURAL MAINTENANCE OF CHROMOSOMES PROTEIN 5"/>
    <property type="match status" value="1"/>
</dbReference>
<evidence type="ECO:0000313" key="6">
    <source>
        <dbReference type="Proteomes" id="UP000011185"/>
    </source>
</evidence>
<evidence type="ECO:0000256" key="3">
    <source>
        <dbReference type="ARBA" id="ARBA00023054"/>
    </source>
</evidence>
<dbReference type="Gene3D" id="3.40.50.300">
    <property type="entry name" value="P-loop containing nucleotide triphosphate hydrolases"/>
    <property type="match status" value="1"/>
</dbReference>
<feature type="domain" description="Rad50/SbcC-type AAA" evidence="4">
    <location>
        <begin position="12"/>
        <end position="210"/>
    </location>
</feature>
<comment type="similarity">
    <text evidence="1">Belongs to the SMC family. SMC5 subfamily.</text>
</comment>
<dbReference type="Proteomes" id="UP000011185">
    <property type="component" value="Unassembled WGS sequence"/>
</dbReference>
<organism evidence="5 6">
    <name type="scientific">Trachipleistophora hominis</name>
    <name type="common">Microsporidian parasite</name>
    <dbReference type="NCBI Taxonomy" id="72359"/>
    <lineage>
        <taxon>Eukaryota</taxon>
        <taxon>Fungi</taxon>
        <taxon>Fungi incertae sedis</taxon>
        <taxon>Microsporidia</taxon>
        <taxon>Pleistophoridae</taxon>
        <taxon>Trachipleistophora</taxon>
    </lineage>
</organism>
<dbReference type="PANTHER" id="PTHR45916:SF1">
    <property type="entry name" value="STRUCTURAL MAINTENANCE OF CHROMOSOMES PROTEIN 5"/>
    <property type="match status" value="1"/>
</dbReference>
<keyword evidence="3" id="KW-0175">Coiled coil</keyword>
<dbReference type="Pfam" id="PF13476">
    <property type="entry name" value="AAA_23"/>
    <property type="match status" value="1"/>
</dbReference>
<protein>
    <recommendedName>
        <fullName evidence="2">Structural maintenance of chromosomes protein 5</fullName>
    </recommendedName>
</protein>
<dbReference type="AlphaFoldDB" id="L7JZS1"/>
<evidence type="ECO:0000256" key="1">
    <source>
        <dbReference type="ARBA" id="ARBA00010171"/>
    </source>
</evidence>
<accession>L7JZS1</accession>
<dbReference type="OrthoDB" id="10254973at2759"/>
<sequence length="219" mass="25330">MYEEFRDGSIISLQLHNFQTYSDVKFDFHPRLNFIAGPNGSGKSTIANAIAFIFGGSTKVLSKAKDLMDFIKFDTNDSYIEIKIKYTGKVTTIRRALVPLKNSSLWFLNGCSTPYIKIQQMYNELKININNICNYLPQEKVAEFTRFSPEELFRTFIETYHEQNIVDKINTLIDMEGFYDSLSGDLEKILCNKMAIEKVISGMSRDIEKVKEKKRRRKG</sequence>
<name>L7JZS1_TRAHO</name>
<dbReference type="STRING" id="72359.L7JZS1"/>
<dbReference type="GO" id="GO:0016887">
    <property type="term" value="F:ATP hydrolysis activity"/>
    <property type="evidence" value="ECO:0007669"/>
    <property type="project" value="InterPro"/>
</dbReference>
<keyword evidence="5" id="KW-0378">Hydrolase</keyword>
<gene>
    <name evidence="5" type="ORF">THOM_0194</name>
</gene>
<dbReference type="GO" id="GO:0000724">
    <property type="term" value="P:double-strand break repair via homologous recombination"/>
    <property type="evidence" value="ECO:0007669"/>
    <property type="project" value="TreeGrafter"/>
</dbReference>
<dbReference type="OMA" id="ANTHSNR"/>
<keyword evidence="6" id="KW-1185">Reference proteome</keyword>
<dbReference type="InterPro" id="IPR038729">
    <property type="entry name" value="Rad50/SbcC_AAA"/>
</dbReference>
<dbReference type="SUPFAM" id="SSF52540">
    <property type="entry name" value="P-loop containing nucleoside triphosphate hydrolases"/>
    <property type="match status" value="1"/>
</dbReference>
<proteinExistence type="inferred from homology"/>
<dbReference type="HOGENOM" id="CLU_1262300_0_0_1"/>